<organism evidence="2 3">
    <name type="scientific">Micromonospora noduli</name>
    <dbReference type="NCBI Taxonomy" id="709876"/>
    <lineage>
        <taxon>Bacteria</taxon>
        <taxon>Bacillati</taxon>
        <taxon>Actinomycetota</taxon>
        <taxon>Actinomycetes</taxon>
        <taxon>Micromonosporales</taxon>
        <taxon>Micromonosporaceae</taxon>
        <taxon>Micromonospora</taxon>
    </lineage>
</organism>
<keyword evidence="1" id="KW-0812">Transmembrane</keyword>
<evidence type="ECO:0000256" key="1">
    <source>
        <dbReference type="SAM" id="Phobius"/>
    </source>
</evidence>
<reference evidence="2 3" key="1">
    <citation type="submission" date="2018-03" db="EMBL/GenBank/DDBJ databases">
        <title>Defining the species Micromonospora saelicesensis and Micromonospora noduli under the framework of genomics.</title>
        <authorList>
            <person name="Riesco R."/>
            <person name="Trujillo M.E."/>
        </authorList>
    </citation>
    <scope>NUCLEOTIDE SEQUENCE [LARGE SCALE GENOMIC DNA]</scope>
    <source>
        <strain evidence="2 3">LAH08</strain>
    </source>
</reference>
<sequence length="191" mass="20502">MTSISSNERRALACRPPLDGPLLRTVFQVPPALRLDDVGALCPLDDVVLTRQVDGWACPACGAAWDSAGRDGWWPITPVDGELVDQDDNGASGTSRRTRIALISILVPGLAAATVDLGRRYAEHTGEVPEQLVYSPAVAVGLVGVVLAGRRVVRWVGEHRHPLAVDVDEADLDPYGRELLAQVRARRAEAS</sequence>
<name>A0A328NCM1_9ACTN</name>
<protein>
    <submittedName>
        <fullName evidence="2">Uncharacterized protein</fullName>
    </submittedName>
</protein>
<dbReference type="EMBL" id="PYAA01000011">
    <property type="protein sequence ID" value="RAO03085.1"/>
    <property type="molecule type" value="Genomic_DNA"/>
</dbReference>
<comment type="caution">
    <text evidence="2">The sequence shown here is derived from an EMBL/GenBank/DDBJ whole genome shotgun (WGS) entry which is preliminary data.</text>
</comment>
<gene>
    <name evidence="2" type="ORF">LAH08_02095</name>
</gene>
<evidence type="ECO:0000313" key="2">
    <source>
        <dbReference type="EMBL" id="RAO03085.1"/>
    </source>
</evidence>
<feature type="transmembrane region" description="Helical" evidence="1">
    <location>
        <begin position="100"/>
        <end position="121"/>
    </location>
</feature>
<proteinExistence type="predicted"/>
<evidence type="ECO:0000313" key="3">
    <source>
        <dbReference type="Proteomes" id="UP000248966"/>
    </source>
</evidence>
<dbReference type="Proteomes" id="UP000248966">
    <property type="component" value="Unassembled WGS sequence"/>
</dbReference>
<accession>A0A328NCM1</accession>
<dbReference type="AlphaFoldDB" id="A0A328NCM1"/>
<keyword evidence="1" id="KW-1133">Transmembrane helix</keyword>
<keyword evidence="1" id="KW-0472">Membrane</keyword>
<feature type="transmembrane region" description="Helical" evidence="1">
    <location>
        <begin position="133"/>
        <end position="153"/>
    </location>
</feature>
<dbReference type="RefSeq" id="WP_112583574.1">
    <property type="nucleotide sequence ID" value="NZ_PYAA01000011.1"/>
</dbReference>